<keyword evidence="2" id="KW-0378">Hydrolase</keyword>
<dbReference type="GO" id="GO:0016798">
    <property type="term" value="F:hydrolase activity, acting on glycosyl bonds"/>
    <property type="evidence" value="ECO:0007669"/>
    <property type="project" value="UniProtKB-KW"/>
</dbReference>
<evidence type="ECO:0000313" key="2">
    <source>
        <dbReference type="EMBL" id="MBF1266132.1"/>
    </source>
</evidence>
<organism evidence="2 3">
    <name type="scientific">Neisseria sicca</name>
    <dbReference type="NCBI Taxonomy" id="490"/>
    <lineage>
        <taxon>Bacteria</taxon>
        <taxon>Pseudomonadati</taxon>
        <taxon>Pseudomonadota</taxon>
        <taxon>Betaproteobacteria</taxon>
        <taxon>Neisseriales</taxon>
        <taxon>Neisseriaceae</taxon>
        <taxon>Neisseria</taxon>
    </lineage>
</organism>
<dbReference type="AlphaFoldDB" id="A0A930DIJ8"/>
<proteinExistence type="predicted"/>
<evidence type="ECO:0000259" key="1">
    <source>
        <dbReference type="Pfam" id="PF09992"/>
    </source>
</evidence>
<dbReference type="Pfam" id="PF09992">
    <property type="entry name" value="NAGPA"/>
    <property type="match status" value="1"/>
</dbReference>
<reference evidence="2" key="1">
    <citation type="submission" date="2020-04" db="EMBL/GenBank/DDBJ databases">
        <title>Deep metagenomics examines the oral microbiome during advanced dental caries in children, revealing novel taxa and co-occurrences with host molecules.</title>
        <authorList>
            <person name="Baker J.L."/>
            <person name="Morton J.T."/>
            <person name="Dinis M."/>
            <person name="Alvarez R."/>
            <person name="Tran N.C."/>
            <person name="Knight R."/>
            <person name="Edlund A."/>
        </authorList>
    </citation>
    <scope>NUCLEOTIDE SEQUENCE</scope>
    <source>
        <strain evidence="2">JCVI_32_bin.62</strain>
    </source>
</reference>
<feature type="non-terminal residue" evidence="2">
    <location>
        <position position="1"/>
    </location>
</feature>
<sequence>MLIIHGKMNSQFKANLESYHKRNAVCLTKQNELLFLMTIKGEPNLYTLSQGLLKIGCHDALYLDGTISNWYIPGQFNTLHWKRFVGMISVLDVNKK</sequence>
<dbReference type="InterPro" id="IPR018711">
    <property type="entry name" value="NAGPA"/>
</dbReference>
<keyword evidence="2" id="KW-0326">Glycosidase</keyword>
<dbReference type="Proteomes" id="UP000780345">
    <property type="component" value="Unassembled WGS sequence"/>
</dbReference>
<gene>
    <name evidence="2" type="ORF">HXM80_10970</name>
</gene>
<comment type="caution">
    <text evidence="2">The sequence shown here is derived from an EMBL/GenBank/DDBJ whole genome shotgun (WGS) entry which is preliminary data.</text>
</comment>
<dbReference type="EMBL" id="JABZQQ010000156">
    <property type="protein sequence ID" value="MBF1266132.1"/>
    <property type="molecule type" value="Genomic_DNA"/>
</dbReference>
<feature type="domain" description="Phosphodiester glycosidase" evidence="1">
    <location>
        <begin position="1"/>
        <end position="68"/>
    </location>
</feature>
<protein>
    <submittedName>
        <fullName evidence="2">Phosphodiester glycosidase family protein</fullName>
    </submittedName>
</protein>
<evidence type="ECO:0000313" key="3">
    <source>
        <dbReference type="Proteomes" id="UP000780345"/>
    </source>
</evidence>
<name>A0A930DIJ8_NEISI</name>
<accession>A0A930DIJ8</accession>